<protein>
    <submittedName>
        <fullName evidence="1">Uncharacterized protein</fullName>
    </submittedName>
</protein>
<dbReference type="RefSeq" id="WP_017362228.1">
    <property type="nucleotide sequence ID" value="NZ_FMZQ01000007.1"/>
</dbReference>
<dbReference type="EMBL" id="FMZQ01000007">
    <property type="protein sequence ID" value="SDC83004.1"/>
    <property type="molecule type" value="Genomic_DNA"/>
</dbReference>
<name>A0A1G6PTL6_9GAMM</name>
<gene>
    <name evidence="1" type="ORF">SAMN05216576_10770</name>
</gene>
<evidence type="ECO:0000313" key="2">
    <source>
        <dbReference type="Proteomes" id="UP000199467"/>
    </source>
</evidence>
<evidence type="ECO:0000313" key="1">
    <source>
        <dbReference type="EMBL" id="SDC83004.1"/>
    </source>
</evidence>
<dbReference type="GeneID" id="57609140"/>
<proteinExistence type="predicted"/>
<organism evidence="1 2">
    <name type="scientific">Ectopseudomonas chengduensis</name>
    <dbReference type="NCBI Taxonomy" id="489632"/>
    <lineage>
        <taxon>Bacteria</taxon>
        <taxon>Pseudomonadati</taxon>
        <taxon>Pseudomonadota</taxon>
        <taxon>Gammaproteobacteria</taxon>
        <taxon>Pseudomonadales</taxon>
        <taxon>Pseudomonadaceae</taxon>
        <taxon>Ectopseudomonas</taxon>
    </lineage>
</organism>
<dbReference type="Proteomes" id="UP000199467">
    <property type="component" value="Unassembled WGS sequence"/>
</dbReference>
<keyword evidence="2" id="KW-1185">Reference proteome</keyword>
<sequence>MKQARYTLLAREEMVWTRHEHNGSDVCPVEPDEVVKASGGDQGAGPCPASAVSWAGVTHYETCEPRFPMLAKELEAKAAGSQVIGNFLDWLEGQGINLAVADETAGPNALRFYVPCMQSHTDLIAGFFDIDQKQADRERQQLLDEFVARQQLQQ</sequence>
<dbReference type="AlphaFoldDB" id="A0A1G6PTL6"/>
<accession>A0A1G6PTL6</accession>
<reference evidence="2" key="1">
    <citation type="submission" date="2016-10" db="EMBL/GenBank/DDBJ databases">
        <authorList>
            <person name="Varghese N."/>
            <person name="Submissions S."/>
        </authorList>
    </citation>
    <scope>NUCLEOTIDE SEQUENCE [LARGE SCALE GENOMIC DNA]</scope>
    <source>
        <strain evidence="2">DSM 26382</strain>
    </source>
</reference>